<keyword evidence="7 9" id="KW-0808">Transferase</keyword>
<organism evidence="10 11">
    <name type="scientific">Lysobacter brunescens</name>
    <dbReference type="NCBI Taxonomy" id="262323"/>
    <lineage>
        <taxon>Bacteria</taxon>
        <taxon>Pseudomonadati</taxon>
        <taxon>Pseudomonadota</taxon>
        <taxon>Gammaproteobacteria</taxon>
        <taxon>Lysobacterales</taxon>
        <taxon>Lysobacteraceae</taxon>
        <taxon>Lysobacter</taxon>
    </lineage>
</organism>
<dbReference type="EMBL" id="JBHTIF010000001">
    <property type="protein sequence ID" value="MFD0726047.1"/>
    <property type="molecule type" value="Genomic_DNA"/>
</dbReference>
<dbReference type="RefSeq" id="WP_386823616.1">
    <property type="nucleotide sequence ID" value="NZ_JBHTIF010000001.1"/>
</dbReference>
<dbReference type="HAMAP" id="MF_00812">
    <property type="entry name" value="Thiopur_methtran"/>
    <property type="match status" value="1"/>
</dbReference>
<dbReference type="PANTHER" id="PTHR10259">
    <property type="entry name" value="THIOPURINE S-METHYLTRANSFERASE"/>
    <property type="match status" value="1"/>
</dbReference>
<accession>A0ABW2YBV7</accession>
<evidence type="ECO:0000256" key="9">
    <source>
        <dbReference type="HAMAP-Rule" id="MF_00812"/>
    </source>
</evidence>
<feature type="binding site" evidence="9">
    <location>
        <position position="10"/>
    </location>
    <ligand>
        <name>S-adenosyl-L-methionine</name>
        <dbReference type="ChEBI" id="CHEBI:59789"/>
    </ligand>
</feature>
<evidence type="ECO:0000256" key="8">
    <source>
        <dbReference type="ARBA" id="ARBA00022691"/>
    </source>
</evidence>
<keyword evidence="11" id="KW-1185">Reference proteome</keyword>
<dbReference type="InterPro" id="IPR025835">
    <property type="entry name" value="Thiopurine_S-MeTrfase"/>
</dbReference>
<dbReference type="GO" id="GO:0008119">
    <property type="term" value="F:thiopurine S-methyltransferase activity"/>
    <property type="evidence" value="ECO:0007669"/>
    <property type="project" value="UniProtKB-EC"/>
</dbReference>
<evidence type="ECO:0000256" key="5">
    <source>
        <dbReference type="ARBA" id="ARBA00022490"/>
    </source>
</evidence>
<dbReference type="InterPro" id="IPR029063">
    <property type="entry name" value="SAM-dependent_MTases_sf"/>
</dbReference>
<keyword evidence="5 9" id="KW-0963">Cytoplasm</keyword>
<dbReference type="Proteomes" id="UP001597110">
    <property type="component" value="Unassembled WGS sequence"/>
</dbReference>
<evidence type="ECO:0000256" key="7">
    <source>
        <dbReference type="ARBA" id="ARBA00022679"/>
    </source>
</evidence>
<feature type="binding site" evidence="9">
    <location>
        <position position="66"/>
    </location>
    <ligand>
        <name>S-adenosyl-L-methionine</name>
        <dbReference type="ChEBI" id="CHEBI:59789"/>
    </ligand>
</feature>
<name>A0ABW2YBV7_9GAMM</name>
<dbReference type="GO" id="GO:0032259">
    <property type="term" value="P:methylation"/>
    <property type="evidence" value="ECO:0007669"/>
    <property type="project" value="UniProtKB-KW"/>
</dbReference>
<gene>
    <name evidence="9" type="primary">tpm</name>
    <name evidence="10" type="ORF">ACFQ0E_10595</name>
</gene>
<comment type="caution">
    <text evidence="10">The sequence shown here is derived from an EMBL/GenBank/DDBJ whole genome shotgun (WGS) entry which is preliminary data.</text>
</comment>
<evidence type="ECO:0000256" key="3">
    <source>
        <dbReference type="ARBA" id="ARBA00008145"/>
    </source>
</evidence>
<comment type="subcellular location">
    <subcellularLocation>
        <location evidence="2 9">Cytoplasm</location>
    </subcellularLocation>
</comment>
<evidence type="ECO:0000256" key="6">
    <source>
        <dbReference type="ARBA" id="ARBA00022603"/>
    </source>
</evidence>
<keyword evidence="6 9" id="KW-0489">Methyltransferase</keyword>
<dbReference type="InterPro" id="IPR008854">
    <property type="entry name" value="TPMT"/>
</dbReference>
<dbReference type="NCBIfam" id="NF009732">
    <property type="entry name" value="PRK13255.1"/>
    <property type="match status" value="1"/>
</dbReference>
<evidence type="ECO:0000256" key="1">
    <source>
        <dbReference type="ARBA" id="ARBA00000903"/>
    </source>
</evidence>
<dbReference type="PANTHER" id="PTHR10259:SF11">
    <property type="entry name" value="THIOPURINE S-METHYLTRANSFERASE"/>
    <property type="match status" value="1"/>
</dbReference>
<dbReference type="SUPFAM" id="SSF53335">
    <property type="entry name" value="S-adenosyl-L-methionine-dependent methyltransferases"/>
    <property type="match status" value="1"/>
</dbReference>
<sequence>MNPDFWHQRWHDNRIGFHQAEVTPLLQAHWDAVGAPEGCTVFVPLAGKSLDMVWLASRGHRVLGVELSPLAVEQFFAEHGLAPEVFETRYGRHHRAGGIELICGDAFALDADALADCAAVFDRAAMIALPPDLRTRYVDELYGALPAHCRGLLVTLEYPEHEKEGPPFPVTEAEVRTRFATRWHVDLLERQDILADQPGFQAEGVTALETCAFRLVRASG</sequence>
<comment type="similarity">
    <text evidence="3 9">Belongs to the class I-like SAM-binding methyltransferase superfamily. TPMT family.</text>
</comment>
<evidence type="ECO:0000256" key="4">
    <source>
        <dbReference type="ARBA" id="ARBA00011905"/>
    </source>
</evidence>
<feature type="binding site" evidence="9">
    <location>
        <position position="45"/>
    </location>
    <ligand>
        <name>S-adenosyl-L-methionine</name>
        <dbReference type="ChEBI" id="CHEBI:59789"/>
    </ligand>
</feature>
<proteinExistence type="inferred from homology"/>
<dbReference type="InterPro" id="IPR022474">
    <property type="entry name" value="Thiopur_S-MeTfrase_Se/Te_detox"/>
</dbReference>
<evidence type="ECO:0000313" key="11">
    <source>
        <dbReference type="Proteomes" id="UP001597110"/>
    </source>
</evidence>
<dbReference type="Pfam" id="PF05724">
    <property type="entry name" value="TPMT"/>
    <property type="match status" value="1"/>
</dbReference>
<dbReference type="NCBIfam" id="TIGR03840">
    <property type="entry name" value="TMPT_Se_Te"/>
    <property type="match status" value="1"/>
</dbReference>
<dbReference type="PIRSF" id="PIRSF023956">
    <property type="entry name" value="Thiopurine_S-methyltransferase"/>
    <property type="match status" value="1"/>
</dbReference>
<dbReference type="EC" id="2.1.1.67" evidence="4 9"/>
<reference evidence="11" key="1">
    <citation type="journal article" date="2019" name="Int. J. Syst. Evol. Microbiol.">
        <title>The Global Catalogue of Microorganisms (GCM) 10K type strain sequencing project: providing services to taxonomists for standard genome sequencing and annotation.</title>
        <authorList>
            <consortium name="The Broad Institute Genomics Platform"/>
            <consortium name="The Broad Institute Genome Sequencing Center for Infectious Disease"/>
            <person name="Wu L."/>
            <person name="Ma J."/>
        </authorList>
    </citation>
    <scope>NUCLEOTIDE SEQUENCE [LARGE SCALE GENOMIC DNA]</scope>
    <source>
        <strain evidence="11">CCUG 55585</strain>
    </source>
</reference>
<feature type="binding site" evidence="9">
    <location>
        <position position="123"/>
    </location>
    <ligand>
        <name>S-adenosyl-L-methionine</name>
        <dbReference type="ChEBI" id="CHEBI:59789"/>
    </ligand>
</feature>
<comment type="catalytic activity">
    <reaction evidence="1 9">
        <text>S-adenosyl-L-methionine + a thiopurine = S-adenosyl-L-homocysteine + a thiopurine S-methylether.</text>
        <dbReference type="EC" id="2.1.1.67"/>
    </reaction>
</comment>
<dbReference type="Gene3D" id="3.40.50.150">
    <property type="entry name" value="Vaccinia Virus protein VP39"/>
    <property type="match status" value="1"/>
</dbReference>
<evidence type="ECO:0000313" key="10">
    <source>
        <dbReference type="EMBL" id="MFD0726047.1"/>
    </source>
</evidence>
<evidence type="ECO:0000256" key="2">
    <source>
        <dbReference type="ARBA" id="ARBA00004496"/>
    </source>
</evidence>
<dbReference type="PROSITE" id="PS51585">
    <property type="entry name" value="SAM_MT_TPMT"/>
    <property type="match status" value="1"/>
</dbReference>
<protein>
    <recommendedName>
        <fullName evidence="4 9">Thiopurine S-methyltransferase</fullName>
        <ecNumber evidence="4 9">2.1.1.67</ecNumber>
    </recommendedName>
    <alternativeName>
        <fullName evidence="9">Thiopurine methyltransferase</fullName>
    </alternativeName>
</protein>
<keyword evidence="8 9" id="KW-0949">S-adenosyl-L-methionine</keyword>